<dbReference type="RefSeq" id="WP_013837267.1">
    <property type="nucleotide sequence ID" value="NC_015588.1"/>
</dbReference>
<dbReference type="InterPro" id="IPR002912">
    <property type="entry name" value="ACT_dom"/>
</dbReference>
<dbReference type="PANTHER" id="PTHR43128:SF16">
    <property type="entry name" value="L-LACTATE DEHYDROGENASE"/>
    <property type="match status" value="1"/>
</dbReference>
<dbReference type="Proteomes" id="UP000009236">
    <property type="component" value="Chromosome"/>
</dbReference>
<dbReference type="AlphaFoldDB" id="F6FQQ7"/>
<dbReference type="Gene3D" id="3.90.110.10">
    <property type="entry name" value="Lactate dehydrogenase/glycoside hydrolase, family 4, C-terminal"/>
    <property type="match status" value="1"/>
</dbReference>
<keyword evidence="5" id="KW-1185">Reference proteome</keyword>
<dbReference type="InterPro" id="IPR036291">
    <property type="entry name" value="NAD(P)-bd_dom_sf"/>
</dbReference>
<dbReference type="SUPFAM" id="SSF56327">
    <property type="entry name" value="LDH C-terminal domain-like"/>
    <property type="match status" value="1"/>
</dbReference>
<dbReference type="PROSITE" id="PS51671">
    <property type="entry name" value="ACT"/>
    <property type="match status" value="1"/>
</dbReference>
<dbReference type="GO" id="GO:0004459">
    <property type="term" value="F:L-lactate dehydrogenase (NAD+) activity"/>
    <property type="evidence" value="ECO:0007669"/>
    <property type="project" value="TreeGrafter"/>
</dbReference>
<keyword evidence="1" id="KW-0560">Oxidoreductase</keyword>
<dbReference type="InterPro" id="IPR001236">
    <property type="entry name" value="Lactate/malate_DH_N"/>
</dbReference>
<organism evidence="5">
    <name type="scientific">Isoptericola variabilis (strain 225)</name>
    <dbReference type="NCBI Taxonomy" id="743718"/>
    <lineage>
        <taxon>Bacteria</taxon>
        <taxon>Bacillati</taxon>
        <taxon>Actinomycetota</taxon>
        <taxon>Actinomycetes</taxon>
        <taxon>Micrococcales</taxon>
        <taxon>Promicromonosporaceae</taxon>
        <taxon>Isoptericola</taxon>
    </lineage>
</organism>
<name>F6FQQ7_ISOV2</name>
<dbReference type="HOGENOM" id="CLU_045811_0_0_11"/>
<dbReference type="PRINTS" id="PR00086">
    <property type="entry name" value="LLDHDRGNASE"/>
</dbReference>
<reference evidence="4 5" key="1">
    <citation type="submission" date="2011-05" db="EMBL/GenBank/DDBJ databases">
        <title>Complete sequence of Isoptericola variabilis 225.</title>
        <authorList>
            <consortium name="US DOE Joint Genome Institute"/>
            <person name="Lucas S."/>
            <person name="Han J."/>
            <person name="Lapidus A."/>
            <person name="Cheng J.-F."/>
            <person name="Goodwin L."/>
            <person name="Pitluck S."/>
            <person name="Peters L."/>
            <person name="Mikhailova N."/>
            <person name="Zeytun A."/>
            <person name="Han C."/>
            <person name="Tapia R."/>
            <person name="Land M."/>
            <person name="Hauser L."/>
            <person name="Kyrpides N."/>
            <person name="Ivanova N."/>
            <person name="Pagani I."/>
            <person name="Siebers A."/>
            <person name="Allgaier M."/>
            <person name="Thelen M."/>
            <person name="Hugenholtz P."/>
            <person name="Gladden J."/>
            <person name="Woyke T."/>
        </authorList>
    </citation>
    <scope>NUCLEOTIDE SEQUENCE [LARGE SCALE GENOMIC DNA]</scope>
    <source>
        <strain evidence="5">225</strain>
    </source>
</reference>
<dbReference type="InterPro" id="IPR015955">
    <property type="entry name" value="Lactate_DH/Glyco_Ohase_4_C"/>
</dbReference>
<evidence type="ECO:0000313" key="4">
    <source>
        <dbReference type="EMBL" id="AEG42872.1"/>
    </source>
</evidence>
<dbReference type="STRING" id="743718.Isova_0054"/>
<dbReference type="Gene3D" id="3.40.50.720">
    <property type="entry name" value="NAD(P)-binding Rossmann-like Domain"/>
    <property type="match status" value="1"/>
</dbReference>
<protein>
    <submittedName>
        <fullName evidence="4">Lactate/malate dehydrogenase</fullName>
    </submittedName>
</protein>
<evidence type="ECO:0000259" key="3">
    <source>
        <dbReference type="PROSITE" id="PS51671"/>
    </source>
</evidence>
<evidence type="ECO:0000313" key="5">
    <source>
        <dbReference type="Proteomes" id="UP000009236"/>
    </source>
</evidence>
<proteinExistence type="predicted"/>
<evidence type="ECO:0000256" key="1">
    <source>
        <dbReference type="ARBA" id="ARBA00023002"/>
    </source>
</evidence>
<dbReference type="Pfam" id="PF00056">
    <property type="entry name" value="Ldh_1_N"/>
    <property type="match status" value="1"/>
</dbReference>
<feature type="domain" description="ACT" evidence="3">
    <location>
        <begin position="385"/>
        <end position="464"/>
    </location>
</feature>
<sequence length="473" mass="48880">MDVAVLGATGDVGRQVCTQLIAGGLLSPTSRLQLVGRPDGASRSAAFGLRADLADAFEERAPLIDVALSPDEVTADVVVVTAGRTAPARVGISADRAALAAANLDVLRTYAEALARHGSGREVVIVVTNPVELGVAVMAEVLGRHRVIGMGAWLDTLRFRREIAVELGVRRHRVGGFVGGQHGERAVPLWSTVTVAGLDDDECAAAMAYLRRGRTLDTLPADVAAANRVIDEVAPRDVPEAFLRVDAMPADLRVVARPSLTHQSGAKTPAATAAATVDLVRTVLDGRDVVVAAQVALDGELDGVVDVPGRVQGVPVTLGPEGWKHVLLDPLADDEARLLSVAARSTDAMLAALGVGAGPDGAPVGAAATTPPDVAPGSEPRWTVDVEVVGAEAVGTVATLTSVFASRGVAVDSLSTRVTEPGGEGRSSRGVVALAFRAGERRARALLRTLERLAMVRAVVVHDPAEVALDPPR</sequence>
<dbReference type="GO" id="GO:0006089">
    <property type="term" value="P:lactate metabolic process"/>
    <property type="evidence" value="ECO:0007669"/>
    <property type="project" value="TreeGrafter"/>
</dbReference>
<gene>
    <name evidence="4" type="ordered locus">Isova_0054</name>
</gene>
<dbReference type="eggNOG" id="COG0039">
    <property type="taxonomic scope" value="Bacteria"/>
</dbReference>
<dbReference type="EMBL" id="CP002810">
    <property type="protein sequence ID" value="AEG42872.1"/>
    <property type="molecule type" value="Genomic_DNA"/>
</dbReference>
<evidence type="ECO:0000256" key="2">
    <source>
        <dbReference type="ARBA" id="ARBA00023027"/>
    </source>
</evidence>
<dbReference type="InterPro" id="IPR001557">
    <property type="entry name" value="L-lactate/malate_DH"/>
</dbReference>
<dbReference type="PANTHER" id="PTHR43128">
    <property type="entry name" value="L-2-HYDROXYCARBOXYLATE DEHYDROGENASE (NAD(P)(+))"/>
    <property type="match status" value="1"/>
</dbReference>
<dbReference type="SUPFAM" id="SSF51735">
    <property type="entry name" value="NAD(P)-binding Rossmann-fold domains"/>
    <property type="match status" value="1"/>
</dbReference>
<dbReference type="KEGG" id="iva:Isova_0054"/>
<keyword evidence="2" id="KW-0520">NAD</keyword>
<accession>F6FQQ7</accession>